<dbReference type="OrthoDB" id="8812842at2"/>
<dbReference type="InterPro" id="IPR009282">
    <property type="entry name" value="DUF937"/>
</dbReference>
<gene>
    <name evidence="2" type="ORF">N789_05260</name>
</gene>
<evidence type="ECO:0000313" key="2">
    <source>
        <dbReference type="EMBL" id="KFN41286.1"/>
    </source>
</evidence>
<evidence type="ECO:0000256" key="1">
    <source>
        <dbReference type="SAM" id="MobiDB-lite"/>
    </source>
</evidence>
<evidence type="ECO:0000313" key="3">
    <source>
        <dbReference type="Proteomes" id="UP000029385"/>
    </source>
</evidence>
<dbReference type="AlphaFoldDB" id="A0A091API0"/>
<comment type="caution">
    <text evidence="2">The sequence shown here is derived from an EMBL/GenBank/DDBJ whole genome shotgun (WGS) entry which is preliminary data.</text>
</comment>
<evidence type="ECO:0008006" key="4">
    <source>
        <dbReference type="Google" id="ProtNLM"/>
    </source>
</evidence>
<dbReference type="InterPro" id="IPR018247">
    <property type="entry name" value="EF_Hand_1_Ca_BS"/>
</dbReference>
<dbReference type="EMBL" id="AVCI01000045">
    <property type="protein sequence ID" value="KFN41286.1"/>
    <property type="molecule type" value="Genomic_DNA"/>
</dbReference>
<name>A0A091API0_9GAMM</name>
<dbReference type="PATRIC" id="fig|1121015.4.peg.2724"/>
<proteinExistence type="predicted"/>
<dbReference type="PROSITE" id="PS00018">
    <property type="entry name" value="EF_HAND_1"/>
    <property type="match status" value="1"/>
</dbReference>
<accession>A0A091API0</accession>
<dbReference type="Proteomes" id="UP000029385">
    <property type="component" value="Unassembled WGS sequence"/>
</dbReference>
<reference evidence="2 3" key="1">
    <citation type="submission" date="2013-09" db="EMBL/GenBank/DDBJ databases">
        <title>Genome sequencing of Arenimonas oryziterrae.</title>
        <authorList>
            <person name="Chen F."/>
            <person name="Wang G."/>
        </authorList>
    </citation>
    <scope>NUCLEOTIDE SEQUENCE [LARGE SCALE GENOMIC DNA]</scope>
    <source>
        <strain evidence="2 3">YC6267</strain>
    </source>
</reference>
<protein>
    <recommendedName>
        <fullName evidence="4">EF-hand domain-containing protein</fullName>
    </recommendedName>
</protein>
<sequence>MSSDDLISQVLGAIGPDAVQSIAGQIGAPPGQTADAVQMALPLILGALGKNASQPGGAEAIHAAVQNDHSGLDIGSVLGSVLGGGGDGAAILGHVLGARQNTAASGVSQASGLGQAQVMQLMAMLAPIVMAYLGNRTQHEGLGAQALGGLLGRQHQQISSGGGGLGGTILNAVLDKDGDGDVDFSDILAAAQGSTGTSQSTQPQSGLGGLLGSIFGKN</sequence>
<keyword evidence="3" id="KW-1185">Reference proteome</keyword>
<feature type="region of interest" description="Disordered" evidence="1">
    <location>
        <begin position="194"/>
        <end position="218"/>
    </location>
</feature>
<organism evidence="2 3">
    <name type="scientific">Arenimonas oryziterrae DSM 21050 = YC6267</name>
    <dbReference type="NCBI Taxonomy" id="1121015"/>
    <lineage>
        <taxon>Bacteria</taxon>
        <taxon>Pseudomonadati</taxon>
        <taxon>Pseudomonadota</taxon>
        <taxon>Gammaproteobacteria</taxon>
        <taxon>Lysobacterales</taxon>
        <taxon>Lysobacteraceae</taxon>
        <taxon>Arenimonas</taxon>
    </lineage>
</organism>
<dbReference type="eggNOG" id="COG5403">
    <property type="taxonomic scope" value="Bacteria"/>
</dbReference>
<feature type="compositionally biased region" description="Low complexity" evidence="1">
    <location>
        <begin position="194"/>
        <end position="205"/>
    </location>
</feature>
<dbReference type="STRING" id="1121015.GCA_000420545_00324"/>
<dbReference type="Pfam" id="PF06078">
    <property type="entry name" value="DUF937"/>
    <property type="match status" value="1"/>
</dbReference>
<dbReference type="RefSeq" id="WP_022967986.1">
    <property type="nucleotide sequence ID" value="NZ_ATVD01000001.1"/>
</dbReference>